<organism evidence="1 2">
    <name type="scientific">Tupaia chinensis</name>
    <name type="common">Chinese tree shrew</name>
    <name type="synonym">Tupaia belangeri chinensis</name>
    <dbReference type="NCBI Taxonomy" id="246437"/>
    <lineage>
        <taxon>Eukaryota</taxon>
        <taxon>Metazoa</taxon>
        <taxon>Chordata</taxon>
        <taxon>Craniata</taxon>
        <taxon>Vertebrata</taxon>
        <taxon>Euteleostomi</taxon>
        <taxon>Mammalia</taxon>
        <taxon>Eutheria</taxon>
        <taxon>Euarchontoglires</taxon>
        <taxon>Scandentia</taxon>
        <taxon>Tupaiidae</taxon>
        <taxon>Tupaia</taxon>
    </lineage>
</organism>
<sequence>MPTMVCCLGVLASDLKALEVAQPSTGPSLQSLLVFTQLVVQTAGRDLAVFSILSIFLSVQAAVWDHVLAWMLQNRDRTFRLMVGSSPGLFMRSAPAFLHTTRASLPTPFTAVLAKDMPTMVCCLGVLASDLKALEVAQPSTGPSLQSLLVFTQLVVQTAGRDLAVFSILSIFLSVQAAVWDHVLAWMLQNRDRTFRLMVGSSPGLFMRSAPAFLHTTRASLPTPFTAVLAKVLSRRPLTLC</sequence>
<keyword evidence="2" id="KW-1185">Reference proteome</keyword>
<dbReference type="EMBL" id="KB320461">
    <property type="protein sequence ID" value="ELW71544.1"/>
    <property type="molecule type" value="Genomic_DNA"/>
</dbReference>
<accession>L9LA70</accession>
<evidence type="ECO:0000313" key="1">
    <source>
        <dbReference type="EMBL" id="ELW71544.1"/>
    </source>
</evidence>
<reference evidence="2" key="2">
    <citation type="journal article" date="2013" name="Nat. Commun.">
        <title>Genome of the Chinese tree shrew.</title>
        <authorList>
            <person name="Fan Y."/>
            <person name="Huang Z.Y."/>
            <person name="Cao C.C."/>
            <person name="Chen C.S."/>
            <person name="Chen Y.X."/>
            <person name="Fan D.D."/>
            <person name="He J."/>
            <person name="Hou H.L."/>
            <person name="Hu L."/>
            <person name="Hu X.T."/>
            <person name="Jiang X.T."/>
            <person name="Lai R."/>
            <person name="Lang Y.S."/>
            <person name="Liang B."/>
            <person name="Liao S.G."/>
            <person name="Mu D."/>
            <person name="Ma Y.Y."/>
            <person name="Niu Y.Y."/>
            <person name="Sun X.Q."/>
            <person name="Xia J.Q."/>
            <person name="Xiao J."/>
            <person name="Xiong Z.Q."/>
            <person name="Xu L."/>
            <person name="Yang L."/>
            <person name="Zhang Y."/>
            <person name="Zhao W."/>
            <person name="Zhao X.D."/>
            <person name="Zheng Y.T."/>
            <person name="Zhou J.M."/>
            <person name="Zhu Y.B."/>
            <person name="Zhang G.J."/>
            <person name="Wang J."/>
            <person name="Yao Y.G."/>
        </authorList>
    </citation>
    <scope>NUCLEOTIDE SEQUENCE [LARGE SCALE GENOMIC DNA]</scope>
</reference>
<dbReference type="Proteomes" id="UP000011518">
    <property type="component" value="Unassembled WGS sequence"/>
</dbReference>
<protein>
    <submittedName>
        <fullName evidence="1">Uncharacterized protein</fullName>
    </submittedName>
</protein>
<evidence type="ECO:0000313" key="2">
    <source>
        <dbReference type="Proteomes" id="UP000011518"/>
    </source>
</evidence>
<dbReference type="AlphaFoldDB" id="L9LA70"/>
<name>L9LA70_TUPCH</name>
<proteinExistence type="predicted"/>
<gene>
    <name evidence="1" type="ORF">TREES_T100016612</name>
</gene>
<dbReference type="InParanoid" id="L9LA70"/>
<reference evidence="2" key="1">
    <citation type="submission" date="2012-07" db="EMBL/GenBank/DDBJ databases">
        <title>Genome of the Chinese tree shrew, a rising model animal genetically related to primates.</title>
        <authorList>
            <person name="Zhang G."/>
            <person name="Fan Y."/>
            <person name="Yao Y."/>
            <person name="Huang Z."/>
        </authorList>
    </citation>
    <scope>NUCLEOTIDE SEQUENCE [LARGE SCALE GENOMIC DNA]</scope>
</reference>